<name>A0A6J6ZFD1_9ZZZZ</name>
<feature type="region of interest" description="Disordered" evidence="1">
    <location>
        <begin position="275"/>
        <end position="295"/>
    </location>
</feature>
<proteinExistence type="predicted"/>
<organism evidence="2">
    <name type="scientific">freshwater metagenome</name>
    <dbReference type="NCBI Taxonomy" id="449393"/>
    <lineage>
        <taxon>unclassified sequences</taxon>
        <taxon>metagenomes</taxon>
        <taxon>ecological metagenomes</taxon>
    </lineage>
</organism>
<evidence type="ECO:0000256" key="1">
    <source>
        <dbReference type="SAM" id="MobiDB-lite"/>
    </source>
</evidence>
<dbReference type="EMBL" id="CAFAAO010000038">
    <property type="protein sequence ID" value="CAB4816077.1"/>
    <property type="molecule type" value="Genomic_DNA"/>
</dbReference>
<accession>A0A6J6ZFD1</accession>
<feature type="compositionally biased region" description="Basic and acidic residues" evidence="1">
    <location>
        <begin position="12"/>
        <end position="26"/>
    </location>
</feature>
<feature type="compositionally biased region" description="Basic and acidic residues" evidence="1">
    <location>
        <begin position="285"/>
        <end position="295"/>
    </location>
</feature>
<feature type="region of interest" description="Disordered" evidence="1">
    <location>
        <begin position="1"/>
        <end position="26"/>
    </location>
</feature>
<evidence type="ECO:0000313" key="2">
    <source>
        <dbReference type="EMBL" id="CAB4816077.1"/>
    </source>
</evidence>
<gene>
    <name evidence="2" type="ORF">UFOPK3037_01683</name>
</gene>
<dbReference type="AlphaFoldDB" id="A0A6J6ZFD1"/>
<sequence length="450" mass="50305">MRRNVVRRPVRNHVERPPEGPRRRAADGQIIVREIVAPSPQRARHRTECRSVEPRPAAQFLHKAQIFAVLDEPHELRRTDGSFVQGGRPVRVDRRYEFQRGVHALSARRRCDYGRRHGCPAARLEFLARLLDHRALQEHLILALVVDRHGGIVGLAGAQRKIALVAADEDHRRHQEQVGQVQADEGCRVGRRQRIGAHGAHQLHGVVLVGPRAEENGILIEHGHVRGHAGHRCAGISHIEPEFGHRAQRNARPRVRVGNADGRYHVDFLQRDEGRQRKSQLPVAGDERVARGRRDSREQVEVAINAVLGVRDALRQVGDEVDVGGVDNGKVGQFGHVLIVGKAGGHALVLVQLVRQVNQLGTFSREKGTKRRQLVGRRRRGALRQGHAPADDLGHVHAQFDCLRHELDGFTEDGDDGADHVSLPWPKRGSTGGRGCLASRLRWPPPPRFR</sequence>
<reference evidence="2" key="1">
    <citation type="submission" date="2020-05" db="EMBL/GenBank/DDBJ databases">
        <authorList>
            <person name="Chiriac C."/>
            <person name="Salcher M."/>
            <person name="Ghai R."/>
            <person name="Kavagutti S V."/>
        </authorList>
    </citation>
    <scope>NUCLEOTIDE SEQUENCE</scope>
</reference>
<feature type="region of interest" description="Disordered" evidence="1">
    <location>
        <begin position="421"/>
        <end position="450"/>
    </location>
</feature>
<protein>
    <submittedName>
        <fullName evidence="2">Unannotated protein</fullName>
    </submittedName>
</protein>
<feature type="compositionally biased region" description="Basic residues" evidence="1">
    <location>
        <begin position="1"/>
        <end position="11"/>
    </location>
</feature>